<protein>
    <submittedName>
        <fullName evidence="1">Uncharacterized protein</fullName>
    </submittedName>
</protein>
<gene>
    <name evidence="1" type="ORF">L5515_009203</name>
</gene>
<keyword evidence="2" id="KW-1185">Reference proteome</keyword>
<dbReference type="Proteomes" id="UP000829354">
    <property type="component" value="Chromosome V"/>
</dbReference>
<sequence>MLDPTMGIRLFFSSLSTNACSHFRHLGVRKIGVYEMHIDVSCTAAEIRLNYSYGWLIFKIFYYTKIDRTMNFILEKTSLPVSIGRNDIFKHYHFSVADYTAGKMKAVVEIIGKLTKLLSCISNIETCHVKYTHPLTSLFPNVHGVQKFGKIEISNYAGPEKGMKLTVEDFDIITNSKYLSIQCSLAGMRKTVNTFLKGVEQMKSIKSEYIDQTVDIYRQSDQMRATVGFDNKGQKVLLVVWTQENLAKIQRTQ</sequence>
<accession>A0AAE9JPQ9</accession>
<name>A0AAE9JPQ9_CAEBR</name>
<organism evidence="1 2">
    <name type="scientific">Caenorhabditis briggsae</name>
    <dbReference type="NCBI Taxonomy" id="6238"/>
    <lineage>
        <taxon>Eukaryota</taxon>
        <taxon>Metazoa</taxon>
        <taxon>Ecdysozoa</taxon>
        <taxon>Nematoda</taxon>
        <taxon>Chromadorea</taxon>
        <taxon>Rhabditida</taxon>
        <taxon>Rhabditina</taxon>
        <taxon>Rhabditomorpha</taxon>
        <taxon>Rhabditoidea</taxon>
        <taxon>Rhabditidae</taxon>
        <taxon>Peloderinae</taxon>
        <taxon>Caenorhabditis</taxon>
    </lineage>
</organism>
<proteinExistence type="predicted"/>
<evidence type="ECO:0000313" key="1">
    <source>
        <dbReference type="EMBL" id="UMM37448.1"/>
    </source>
</evidence>
<dbReference type="AlphaFoldDB" id="A0AAE9JPQ9"/>
<dbReference type="EMBL" id="CP092624">
    <property type="protein sequence ID" value="UMM37448.1"/>
    <property type="molecule type" value="Genomic_DNA"/>
</dbReference>
<evidence type="ECO:0000313" key="2">
    <source>
        <dbReference type="Proteomes" id="UP000829354"/>
    </source>
</evidence>
<reference evidence="1 2" key="1">
    <citation type="submission" date="2022-04" db="EMBL/GenBank/DDBJ databases">
        <title>Chromosome-level reference genomes for two strains of Caenorhabditis briggsae: an improved platform for comparative genomics.</title>
        <authorList>
            <person name="Stevens L."/>
            <person name="Andersen E."/>
        </authorList>
    </citation>
    <scope>NUCLEOTIDE SEQUENCE [LARGE SCALE GENOMIC DNA]</scope>
    <source>
        <strain evidence="1">VX34</strain>
        <tissue evidence="1">Whole-organism</tissue>
    </source>
</reference>